<evidence type="ECO:0000313" key="4">
    <source>
        <dbReference type="Proteomes" id="UP000614272"/>
    </source>
</evidence>
<dbReference type="PANTHER" id="PTHR38034:SF1">
    <property type="entry name" value="INNER MEMBRANE PROTEIN YPJD"/>
    <property type="match status" value="1"/>
</dbReference>
<keyword evidence="1" id="KW-1133">Transmembrane helix</keyword>
<sequence length="264" mass="28882">MLIMALAVCALYLIAVGHISARLFHQEGPKHKLSVLVGSLAVVAHMILVIDGIFSGAGQNMSILNVASLVALMITLSMTIASFSLPNALLLPMVYGFAAIIVLTNQLVPDSYVMHIDLRPALITHITLALFAYGCLIISMLYALQLSYINFRLKHKQVSLLHSSLPPLMIVERIFFRLLLIGTLILSLSLISGFVFLDDMFAQHQAHKTVLSLLAWLLFATLLVGHHKLGWRGKPIIIGTVTGAVILTLAYFGSRFVKEVLLGM</sequence>
<feature type="transmembrane region" description="Helical" evidence="1">
    <location>
        <begin position="174"/>
        <end position="197"/>
    </location>
</feature>
<dbReference type="PANTHER" id="PTHR38034">
    <property type="entry name" value="INNER MEMBRANE PROTEIN YPJD"/>
    <property type="match status" value="1"/>
</dbReference>
<feature type="transmembrane region" description="Helical" evidence="1">
    <location>
        <begin position="209"/>
        <end position="229"/>
    </location>
</feature>
<protein>
    <submittedName>
        <fullName evidence="3">Inner membrane protein YpjD</fullName>
    </submittedName>
</protein>
<evidence type="ECO:0000259" key="2">
    <source>
        <dbReference type="Pfam" id="PF01578"/>
    </source>
</evidence>
<dbReference type="InterPro" id="IPR052372">
    <property type="entry name" value="YpjD/HemX"/>
</dbReference>
<organism evidence="3 4">
    <name type="scientific">Lacimicrobium alkaliphilum</name>
    <dbReference type="NCBI Taxonomy" id="1526571"/>
    <lineage>
        <taxon>Bacteria</taxon>
        <taxon>Pseudomonadati</taxon>
        <taxon>Pseudomonadota</taxon>
        <taxon>Gammaproteobacteria</taxon>
        <taxon>Alteromonadales</taxon>
        <taxon>Alteromonadaceae</taxon>
        <taxon>Lacimicrobium</taxon>
    </lineage>
</organism>
<dbReference type="RefSeq" id="WP_180237279.1">
    <property type="nucleotide sequence ID" value="NZ_BMGJ01000017.1"/>
</dbReference>
<name>A0ABQ1RQG8_9ALTE</name>
<keyword evidence="1" id="KW-0472">Membrane</keyword>
<feature type="transmembrane region" description="Helical" evidence="1">
    <location>
        <begin position="62"/>
        <end position="83"/>
    </location>
</feature>
<comment type="caution">
    <text evidence="3">The sequence shown here is derived from an EMBL/GenBank/DDBJ whole genome shotgun (WGS) entry which is preliminary data.</text>
</comment>
<evidence type="ECO:0000313" key="3">
    <source>
        <dbReference type="EMBL" id="GGD75974.1"/>
    </source>
</evidence>
<dbReference type="Pfam" id="PF01578">
    <property type="entry name" value="Cytochrom_C_asm"/>
    <property type="match status" value="1"/>
</dbReference>
<reference evidence="4" key="1">
    <citation type="journal article" date="2019" name="Int. J. Syst. Evol. Microbiol.">
        <title>The Global Catalogue of Microorganisms (GCM) 10K type strain sequencing project: providing services to taxonomists for standard genome sequencing and annotation.</title>
        <authorList>
            <consortium name="The Broad Institute Genomics Platform"/>
            <consortium name="The Broad Institute Genome Sequencing Center for Infectious Disease"/>
            <person name="Wu L."/>
            <person name="Ma J."/>
        </authorList>
    </citation>
    <scope>NUCLEOTIDE SEQUENCE [LARGE SCALE GENOMIC DNA]</scope>
    <source>
        <strain evidence="4">CGMCC 1.12923</strain>
    </source>
</reference>
<feature type="transmembrane region" description="Helical" evidence="1">
    <location>
        <begin position="120"/>
        <end position="144"/>
    </location>
</feature>
<proteinExistence type="predicted"/>
<dbReference type="Proteomes" id="UP000614272">
    <property type="component" value="Unassembled WGS sequence"/>
</dbReference>
<dbReference type="EMBL" id="BMGJ01000017">
    <property type="protein sequence ID" value="GGD75974.1"/>
    <property type="molecule type" value="Genomic_DNA"/>
</dbReference>
<feature type="transmembrane region" description="Helical" evidence="1">
    <location>
        <begin position="235"/>
        <end position="254"/>
    </location>
</feature>
<keyword evidence="1" id="KW-0812">Transmembrane</keyword>
<keyword evidence="4" id="KW-1185">Reference proteome</keyword>
<feature type="transmembrane region" description="Helical" evidence="1">
    <location>
        <begin position="31"/>
        <end position="50"/>
    </location>
</feature>
<evidence type="ECO:0000256" key="1">
    <source>
        <dbReference type="SAM" id="Phobius"/>
    </source>
</evidence>
<accession>A0ABQ1RQG8</accession>
<gene>
    <name evidence="3" type="ORF">GCM10011357_33730</name>
</gene>
<dbReference type="InterPro" id="IPR002541">
    <property type="entry name" value="Cyt_c_assembly"/>
</dbReference>
<feature type="transmembrane region" description="Helical" evidence="1">
    <location>
        <begin position="89"/>
        <end position="108"/>
    </location>
</feature>
<feature type="domain" description="Cytochrome c assembly protein" evidence="2">
    <location>
        <begin position="34"/>
        <end position="261"/>
    </location>
</feature>